<keyword evidence="3 4" id="KW-0413">Isomerase</keyword>
<evidence type="ECO:0000256" key="3">
    <source>
        <dbReference type="ARBA" id="ARBA00023235"/>
    </source>
</evidence>
<evidence type="ECO:0000256" key="2">
    <source>
        <dbReference type="ARBA" id="ARBA00022694"/>
    </source>
</evidence>
<sequence>MSEVNAMSEPPESDALSVAARTALEAAGSEPWVKEAELMQRWPHAHGGPLGAGDFRHTPEDFCVTELMDFVPEGHGEHQWLWIEKRGLTTDELCRELAGLCDVAPRDIGVAGLKDKQAITQQWVSVWLPGREAPEHLSEALAEKGARVLASVRHPRKLKRGVHRGNRFALRVSGEAVAHPDFETRWQTLIRDGVPNYFGPQRFGHQGHNLGRARAVLIRGWRKRDDRSGMLLSTARSFLFNEVLAARLKAGCWATALSGEVFALDGTGSRFVTDGSEAVETLTRRLADGDIHPTGPLWGTGRGESHAQVAALEQVLASSWPQLCDGLEKAGVKAERRPLRLMPANARLEWAITPAQADAEATAASAWLHFDLPRGSFATGLLRELIAHPLL</sequence>
<dbReference type="Proteomes" id="UP001378242">
    <property type="component" value="Unassembled WGS sequence"/>
</dbReference>
<keyword evidence="2 4" id="KW-0819">tRNA processing</keyword>
<dbReference type="Pfam" id="PF01142">
    <property type="entry name" value="TruD"/>
    <property type="match status" value="2"/>
</dbReference>
<dbReference type="Gene3D" id="3.30.2340.10">
    <property type="entry name" value="TruD, insertion domain"/>
    <property type="match status" value="1"/>
</dbReference>
<comment type="function">
    <text evidence="4">Responsible for synthesis of pseudouridine from uracil-13 in transfer RNAs.</text>
</comment>
<feature type="domain" description="TRUD" evidence="5">
    <location>
        <begin position="193"/>
        <end position="341"/>
    </location>
</feature>
<dbReference type="InterPro" id="IPR050170">
    <property type="entry name" value="TruD_pseudoU_synthase"/>
</dbReference>
<dbReference type="PANTHER" id="PTHR47811:SF1">
    <property type="entry name" value="TRNA PSEUDOURIDINE SYNTHASE D"/>
    <property type="match status" value="1"/>
</dbReference>
<dbReference type="InterPro" id="IPR020119">
    <property type="entry name" value="PsdUridine_synth_TruD_CS"/>
</dbReference>
<dbReference type="PROSITE" id="PS01268">
    <property type="entry name" value="UPF0024"/>
    <property type="match status" value="1"/>
</dbReference>
<dbReference type="PANTHER" id="PTHR47811">
    <property type="entry name" value="TRNA PSEUDOURIDINE SYNTHASE D"/>
    <property type="match status" value="1"/>
</dbReference>
<organism evidence="6 7">
    <name type="scientific">Cobetia marina</name>
    <name type="common">Deleya marina</name>
    <dbReference type="NCBI Taxonomy" id="28258"/>
    <lineage>
        <taxon>Bacteria</taxon>
        <taxon>Pseudomonadati</taxon>
        <taxon>Pseudomonadota</taxon>
        <taxon>Gammaproteobacteria</taxon>
        <taxon>Oceanospirillales</taxon>
        <taxon>Halomonadaceae</taxon>
        <taxon>Cobetia</taxon>
    </lineage>
</organism>
<protein>
    <recommendedName>
        <fullName evidence="4">tRNA pseudouridine synthase D</fullName>
        <ecNumber evidence="4">5.4.99.27</ecNumber>
    </recommendedName>
    <alternativeName>
        <fullName evidence="4">tRNA pseudouridine(13) synthase</fullName>
    </alternativeName>
    <alternativeName>
        <fullName evidence="4">tRNA pseudouridylate synthase D</fullName>
    </alternativeName>
    <alternativeName>
        <fullName evidence="4">tRNA-uridine isomerase D</fullName>
    </alternativeName>
</protein>
<accession>A0ABU9GGS0</accession>
<dbReference type="InterPro" id="IPR011760">
    <property type="entry name" value="PsdUridine_synth_TruD_insert"/>
</dbReference>
<name>A0ABU9GGS0_COBMA</name>
<dbReference type="InterPro" id="IPR043165">
    <property type="entry name" value="TruD_insert_sf"/>
</dbReference>
<evidence type="ECO:0000313" key="6">
    <source>
        <dbReference type="EMBL" id="MEL0616844.1"/>
    </source>
</evidence>
<keyword evidence="7" id="KW-1185">Reference proteome</keyword>
<evidence type="ECO:0000313" key="7">
    <source>
        <dbReference type="Proteomes" id="UP001378242"/>
    </source>
</evidence>
<feature type="active site" description="Nucleophile" evidence="4">
    <location>
        <position position="115"/>
    </location>
</feature>
<evidence type="ECO:0000259" key="5">
    <source>
        <dbReference type="PROSITE" id="PS50984"/>
    </source>
</evidence>
<dbReference type="PROSITE" id="PS50984">
    <property type="entry name" value="TRUD"/>
    <property type="match status" value="1"/>
</dbReference>
<dbReference type="HAMAP" id="MF_01082">
    <property type="entry name" value="TruD"/>
    <property type="match status" value="1"/>
</dbReference>
<dbReference type="InterPro" id="IPR042214">
    <property type="entry name" value="TruD_catalytic"/>
</dbReference>
<proteinExistence type="inferred from homology"/>
<dbReference type="EC" id="5.4.99.27" evidence="4"/>
<comment type="caution">
    <text evidence="6">The sequence shown here is derived from an EMBL/GenBank/DDBJ whole genome shotgun (WGS) entry which is preliminary data.</text>
</comment>
<gene>
    <name evidence="4" type="primary">truD</name>
    <name evidence="6" type="ORF">V6243_08345</name>
</gene>
<dbReference type="EMBL" id="JBAKAP010000007">
    <property type="protein sequence ID" value="MEL0616844.1"/>
    <property type="molecule type" value="Genomic_DNA"/>
</dbReference>
<evidence type="ECO:0000256" key="4">
    <source>
        <dbReference type="HAMAP-Rule" id="MF_01082"/>
    </source>
</evidence>
<dbReference type="SUPFAM" id="SSF55120">
    <property type="entry name" value="Pseudouridine synthase"/>
    <property type="match status" value="1"/>
</dbReference>
<dbReference type="InterPro" id="IPR001656">
    <property type="entry name" value="PsdUridine_synth_TruD"/>
</dbReference>
<reference evidence="6 7" key="1">
    <citation type="submission" date="2024-02" db="EMBL/GenBank/DDBJ databases">
        <title>Bacteria isolated from the canopy kelp, Nereocystis luetkeana.</title>
        <authorList>
            <person name="Pfister C.A."/>
            <person name="Younker I.T."/>
            <person name="Light S.H."/>
        </authorList>
    </citation>
    <scope>NUCLEOTIDE SEQUENCE [LARGE SCALE GENOMIC DNA]</scope>
    <source>
        <strain evidence="6 7">TI.5.07</strain>
    </source>
</reference>
<dbReference type="InterPro" id="IPR020103">
    <property type="entry name" value="PsdUridine_synth_cat_dom_sf"/>
</dbReference>
<comment type="similarity">
    <text evidence="1 4">Belongs to the pseudouridine synthase TruD family.</text>
</comment>
<evidence type="ECO:0000256" key="1">
    <source>
        <dbReference type="ARBA" id="ARBA00007953"/>
    </source>
</evidence>
<dbReference type="RefSeq" id="WP_341542352.1">
    <property type="nucleotide sequence ID" value="NZ_JBAKAP010000007.1"/>
</dbReference>
<dbReference type="Gene3D" id="3.30.2350.20">
    <property type="entry name" value="TruD, catalytic domain"/>
    <property type="match status" value="1"/>
</dbReference>
<comment type="catalytic activity">
    <reaction evidence="4">
        <text>uridine(13) in tRNA = pseudouridine(13) in tRNA</text>
        <dbReference type="Rhea" id="RHEA:42540"/>
        <dbReference type="Rhea" id="RHEA-COMP:10105"/>
        <dbReference type="Rhea" id="RHEA-COMP:10106"/>
        <dbReference type="ChEBI" id="CHEBI:65314"/>
        <dbReference type="ChEBI" id="CHEBI:65315"/>
        <dbReference type="EC" id="5.4.99.27"/>
    </reaction>
</comment>